<evidence type="ECO:0000313" key="3">
    <source>
        <dbReference type="Proteomes" id="UP000778970"/>
    </source>
</evidence>
<reference evidence="2" key="1">
    <citation type="submission" date="2017-08" db="EMBL/GenBank/DDBJ databases">
        <authorList>
            <person name="Imhoff J.F."/>
            <person name="Rahn T."/>
            <person name="Kuenzel S."/>
            <person name="Neulinger S.C."/>
        </authorList>
    </citation>
    <scope>NUCLEOTIDE SEQUENCE</scope>
    <source>
        <strain evidence="2">DSM 9154</strain>
    </source>
</reference>
<dbReference type="Pfam" id="PF07310">
    <property type="entry name" value="PAS_5"/>
    <property type="match status" value="1"/>
</dbReference>
<dbReference type="EMBL" id="NRRE01000023">
    <property type="protein sequence ID" value="MBK1697360.1"/>
    <property type="molecule type" value="Genomic_DNA"/>
</dbReference>
<evidence type="ECO:0000313" key="2">
    <source>
        <dbReference type="EMBL" id="MBK1697360.1"/>
    </source>
</evidence>
<organism evidence="2 3">
    <name type="scientific">Rhodovibrio salinarum</name>
    <dbReference type="NCBI Taxonomy" id="1087"/>
    <lineage>
        <taxon>Bacteria</taxon>
        <taxon>Pseudomonadati</taxon>
        <taxon>Pseudomonadota</taxon>
        <taxon>Alphaproteobacteria</taxon>
        <taxon>Rhodospirillales</taxon>
        <taxon>Rhodovibrionaceae</taxon>
        <taxon>Rhodovibrio</taxon>
    </lineage>
</organism>
<reference evidence="2" key="2">
    <citation type="journal article" date="2020" name="Microorganisms">
        <title>Osmotic Adaptation and Compatible Solute Biosynthesis of Phototrophic Bacteria as Revealed from Genome Analyses.</title>
        <authorList>
            <person name="Imhoff J.F."/>
            <person name="Rahn T."/>
            <person name="Kunzel S."/>
            <person name="Keller A."/>
            <person name="Neulinger S.C."/>
        </authorList>
    </citation>
    <scope>NUCLEOTIDE SEQUENCE</scope>
    <source>
        <strain evidence="2">DSM 9154</strain>
    </source>
</reference>
<dbReference type="AlphaFoldDB" id="A0A934V0F8"/>
<keyword evidence="3" id="KW-1185">Reference proteome</keyword>
<dbReference type="Proteomes" id="UP000778970">
    <property type="component" value="Unassembled WGS sequence"/>
</dbReference>
<comment type="caution">
    <text evidence="2">The sequence shown here is derived from an EMBL/GenBank/DDBJ whole genome shotgun (WGS) entry which is preliminary data.</text>
</comment>
<accession>A0A934V0F8</accession>
<gene>
    <name evidence="2" type="ORF">CKO21_08875</name>
</gene>
<proteinExistence type="predicted"/>
<feature type="region of interest" description="Disordered" evidence="1">
    <location>
        <begin position="1"/>
        <end position="21"/>
    </location>
</feature>
<evidence type="ECO:0000256" key="1">
    <source>
        <dbReference type="SAM" id="MobiDB-lite"/>
    </source>
</evidence>
<sequence length="248" mass="28013">MPLRCAGTSGAGRKRRCNRQNARSPTRFRILFRATRSARKPTGRSTHIRRPASRAMTWIIASRYTLIFDRKCGRRLSRAIGATMLPRGPLFQATIELHFLDLVTLEKTFGKLRTPALRDLADYWRAKRGNADMPRRSDIDPSHLTSHLPHLILAEVLYNPLRFQFHMVGSALEQQLGQRYTGTLIDAGAGSFFKSYQACVEQVRPTREYMRYNFNDGGPVGEFERLLLPLSEDGKTVSAVLGGAIYSG</sequence>
<protein>
    <submittedName>
        <fullName evidence="2">PAS domain-containing protein</fullName>
    </submittedName>
</protein>
<name>A0A934V0F8_9PROT</name>
<dbReference type="InterPro" id="IPR009922">
    <property type="entry name" value="DUF1457"/>
</dbReference>